<keyword evidence="9" id="KW-0732">Signal</keyword>
<organism evidence="11 12">
    <name type="scientific">Larkinella punicea</name>
    <dbReference type="NCBI Taxonomy" id="2315727"/>
    <lineage>
        <taxon>Bacteria</taxon>
        <taxon>Pseudomonadati</taxon>
        <taxon>Bacteroidota</taxon>
        <taxon>Cytophagia</taxon>
        <taxon>Cytophagales</taxon>
        <taxon>Spirosomataceae</taxon>
        <taxon>Larkinella</taxon>
    </lineage>
</organism>
<dbReference type="RefSeq" id="WP_114404180.1">
    <property type="nucleotide sequence ID" value="NZ_QOWE01000001.1"/>
</dbReference>
<comment type="similarity">
    <text evidence="7">Belongs to the TonB-dependent receptor family.</text>
</comment>
<sequence>MKKLLPSLWVWFALLCLPALAQDRTVTGKITSSDDGSPLPGVSVQIKGTTRGANSNSDGTYRLGNVPENARLVFSFIGFASQEIETGNRSTINVTLQVDATSLSEVVVVGYGTQSKKTITGAVSSVNGETIANKPVQSFDQALQGRAAGVNIITPNGVLNNAPVIRIRGVSSINGSSSPLIVIDGLPINSNDNVSAGGFTVNNPLGDINPSDIESLEILKDASATAIYGSRAAAGVILITTKKGKEGRVQVTYDGWVGVTKPFKLFDILDAQQYMDYKNLAARNANLPDQFFPTLNADGSVVNTDWYDVIYRTGTAHNHNLGVNGGTKDTKYAFSVGYTDQEGMLKQNSFSRMTGRMNISHQLNKAIRLGANIALANSKNQAPNTGTTGAFSTGGLGRLPLVLAPNLAPRNPDGSYNINRAGNNMGLGKNLVGAGGYYNPLPDLELSRFTSENNHILGNIFADFTLLKGLTFRTSYGIDNTTVEDIDFRNSVHGEGGTAGGQAFNIFTNIKQWNWQNYLTYDLQVGKNNFSVVGGNEVQKYTINRWGGARQGLSDPFFTSYQGNFTSNQPPAGNFQSQNGLISYFARFDYNFDQKYLLTFNFRRDGYSAYAAGRKYGNFPGGSIGWRVSEENFWKNSIGKVVNEFKIRASLGRVGNAGISDFGSLSLFNSGLYGTVPTFFFSQAGNPSLRWESSTSTDIGIAFGLFGDRITGELTYYKKDVTDLVLPEPQAPSRGIPNNFILTNIGSMANTGIELALTSSNITKGKFNWTTSFNMSTLKNEVTALANNNADILANTGGLESSNIVRVNESIGSIYVIRTDGVNPANGRRIFINANNDRVQYDHSAPAASRWTYVDRDGNAPAISGTDRVVVGAAIPKWYGGLDNTFKYGNLELGVFLQFSGGNVIYNGTKAGLRDQRPWNNDVGVLNHWKQAGDVTDVPRPVLNDNISNGSANPISENVEKGDFLRGRNIMLAYTIKNDLLRKANLSSIRVYAQVQNAFIITNYTGSDPEISTNRNSNTAPGVDRNSVPQARTFTAGLSLNF</sequence>
<evidence type="ECO:0000256" key="9">
    <source>
        <dbReference type="SAM" id="SignalP"/>
    </source>
</evidence>
<keyword evidence="12" id="KW-1185">Reference proteome</keyword>
<accession>A0A368JVG5</accession>
<proteinExistence type="inferred from homology"/>
<evidence type="ECO:0000313" key="11">
    <source>
        <dbReference type="EMBL" id="RCR71647.1"/>
    </source>
</evidence>
<dbReference type="InterPro" id="IPR012910">
    <property type="entry name" value="Plug_dom"/>
</dbReference>
<dbReference type="InterPro" id="IPR037066">
    <property type="entry name" value="Plug_dom_sf"/>
</dbReference>
<dbReference type="NCBIfam" id="TIGR04057">
    <property type="entry name" value="SusC_RagA_signa"/>
    <property type="match status" value="1"/>
</dbReference>
<dbReference type="PROSITE" id="PS52016">
    <property type="entry name" value="TONB_DEPENDENT_REC_3"/>
    <property type="match status" value="1"/>
</dbReference>
<feature type="region of interest" description="Disordered" evidence="8">
    <location>
        <begin position="29"/>
        <end position="61"/>
    </location>
</feature>
<gene>
    <name evidence="11" type="ORF">DUE52_01630</name>
</gene>
<keyword evidence="11" id="KW-0675">Receptor</keyword>
<comment type="caution">
    <text evidence="11">The sequence shown here is derived from an EMBL/GenBank/DDBJ whole genome shotgun (WGS) entry which is preliminary data.</text>
</comment>
<evidence type="ECO:0000256" key="7">
    <source>
        <dbReference type="PROSITE-ProRule" id="PRU01360"/>
    </source>
</evidence>
<dbReference type="SUPFAM" id="SSF49464">
    <property type="entry name" value="Carboxypeptidase regulatory domain-like"/>
    <property type="match status" value="1"/>
</dbReference>
<keyword evidence="4 7" id="KW-0812">Transmembrane</keyword>
<comment type="subcellular location">
    <subcellularLocation>
        <location evidence="1 7">Cell outer membrane</location>
        <topology evidence="1 7">Multi-pass membrane protein</topology>
    </subcellularLocation>
</comment>
<protein>
    <submittedName>
        <fullName evidence="11">TonB-dependent receptor</fullName>
    </submittedName>
</protein>
<keyword evidence="3 7" id="KW-1134">Transmembrane beta strand</keyword>
<dbReference type="InterPro" id="IPR023996">
    <property type="entry name" value="TonB-dep_OMP_SusC/RagA"/>
</dbReference>
<dbReference type="Gene3D" id="2.60.40.1120">
    <property type="entry name" value="Carboxypeptidase-like, regulatory domain"/>
    <property type="match status" value="1"/>
</dbReference>
<dbReference type="SUPFAM" id="SSF56935">
    <property type="entry name" value="Porins"/>
    <property type="match status" value="1"/>
</dbReference>
<dbReference type="InterPro" id="IPR039426">
    <property type="entry name" value="TonB-dep_rcpt-like"/>
</dbReference>
<feature type="chain" id="PRO_5016977575" evidence="9">
    <location>
        <begin position="22"/>
        <end position="1042"/>
    </location>
</feature>
<dbReference type="EMBL" id="QOWE01000001">
    <property type="protein sequence ID" value="RCR71647.1"/>
    <property type="molecule type" value="Genomic_DNA"/>
</dbReference>
<evidence type="ECO:0000256" key="2">
    <source>
        <dbReference type="ARBA" id="ARBA00022448"/>
    </source>
</evidence>
<evidence type="ECO:0000256" key="8">
    <source>
        <dbReference type="SAM" id="MobiDB-lite"/>
    </source>
</evidence>
<dbReference type="Proteomes" id="UP000253383">
    <property type="component" value="Unassembled WGS sequence"/>
</dbReference>
<dbReference type="NCBIfam" id="TIGR04056">
    <property type="entry name" value="OMP_RagA_SusC"/>
    <property type="match status" value="1"/>
</dbReference>
<dbReference type="InterPro" id="IPR036942">
    <property type="entry name" value="Beta-barrel_TonB_sf"/>
</dbReference>
<name>A0A368JVG5_9BACT</name>
<keyword evidence="6 7" id="KW-0998">Cell outer membrane</keyword>
<dbReference type="Gene3D" id="2.170.130.10">
    <property type="entry name" value="TonB-dependent receptor, plug domain"/>
    <property type="match status" value="1"/>
</dbReference>
<keyword evidence="2 7" id="KW-0813">Transport</keyword>
<evidence type="ECO:0000256" key="3">
    <source>
        <dbReference type="ARBA" id="ARBA00022452"/>
    </source>
</evidence>
<evidence type="ECO:0000259" key="10">
    <source>
        <dbReference type="Pfam" id="PF07715"/>
    </source>
</evidence>
<feature type="domain" description="TonB-dependent receptor plug" evidence="10">
    <location>
        <begin position="116"/>
        <end position="236"/>
    </location>
</feature>
<dbReference type="Gene3D" id="2.40.170.20">
    <property type="entry name" value="TonB-dependent receptor, beta-barrel domain"/>
    <property type="match status" value="1"/>
</dbReference>
<feature type="signal peptide" evidence="9">
    <location>
        <begin position="1"/>
        <end position="21"/>
    </location>
</feature>
<evidence type="ECO:0000256" key="1">
    <source>
        <dbReference type="ARBA" id="ARBA00004571"/>
    </source>
</evidence>
<dbReference type="AlphaFoldDB" id="A0A368JVG5"/>
<dbReference type="InterPro" id="IPR023997">
    <property type="entry name" value="TonB-dep_OMP_SusC/RagA_CS"/>
</dbReference>
<dbReference type="InterPro" id="IPR008969">
    <property type="entry name" value="CarboxyPept-like_regulatory"/>
</dbReference>
<keyword evidence="5 7" id="KW-0472">Membrane</keyword>
<dbReference type="OrthoDB" id="9768177at2"/>
<evidence type="ECO:0000256" key="6">
    <source>
        <dbReference type="ARBA" id="ARBA00023237"/>
    </source>
</evidence>
<dbReference type="Pfam" id="PF07715">
    <property type="entry name" value="Plug"/>
    <property type="match status" value="1"/>
</dbReference>
<dbReference type="Pfam" id="PF13715">
    <property type="entry name" value="CarbopepD_reg_2"/>
    <property type="match status" value="1"/>
</dbReference>
<dbReference type="GO" id="GO:0009279">
    <property type="term" value="C:cell outer membrane"/>
    <property type="evidence" value="ECO:0007669"/>
    <property type="project" value="UniProtKB-SubCell"/>
</dbReference>
<evidence type="ECO:0000313" key="12">
    <source>
        <dbReference type="Proteomes" id="UP000253383"/>
    </source>
</evidence>
<reference evidence="11 12" key="1">
    <citation type="submission" date="2018-07" db="EMBL/GenBank/DDBJ databases">
        <title>Genome analysis of Larkinella rosea.</title>
        <authorList>
            <person name="Zhou Z."/>
            <person name="Wang G."/>
        </authorList>
    </citation>
    <scope>NUCLEOTIDE SEQUENCE [LARGE SCALE GENOMIC DNA]</scope>
    <source>
        <strain evidence="12">zzj9</strain>
    </source>
</reference>
<evidence type="ECO:0000256" key="5">
    <source>
        <dbReference type="ARBA" id="ARBA00023136"/>
    </source>
</evidence>
<evidence type="ECO:0000256" key="4">
    <source>
        <dbReference type="ARBA" id="ARBA00022692"/>
    </source>
</evidence>
<feature type="compositionally biased region" description="Polar residues" evidence="8">
    <location>
        <begin position="46"/>
        <end position="59"/>
    </location>
</feature>